<organism evidence="2 3">
    <name type="scientific">Datura stramonium</name>
    <name type="common">Jimsonweed</name>
    <name type="synonym">Common thornapple</name>
    <dbReference type="NCBI Taxonomy" id="4076"/>
    <lineage>
        <taxon>Eukaryota</taxon>
        <taxon>Viridiplantae</taxon>
        <taxon>Streptophyta</taxon>
        <taxon>Embryophyta</taxon>
        <taxon>Tracheophyta</taxon>
        <taxon>Spermatophyta</taxon>
        <taxon>Magnoliopsida</taxon>
        <taxon>eudicotyledons</taxon>
        <taxon>Gunneridae</taxon>
        <taxon>Pentapetalae</taxon>
        <taxon>asterids</taxon>
        <taxon>lamiids</taxon>
        <taxon>Solanales</taxon>
        <taxon>Solanaceae</taxon>
        <taxon>Solanoideae</taxon>
        <taxon>Datureae</taxon>
        <taxon>Datura</taxon>
    </lineage>
</organism>
<feature type="region of interest" description="Disordered" evidence="1">
    <location>
        <begin position="1"/>
        <end position="28"/>
    </location>
</feature>
<dbReference type="Proteomes" id="UP000823775">
    <property type="component" value="Unassembled WGS sequence"/>
</dbReference>
<reference evidence="2 3" key="1">
    <citation type="journal article" date="2021" name="BMC Genomics">
        <title>Datura genome reveals duplications of psychoactive alkaloid biosynthetic genes and high mutation rate following tissue culture.</title>
        <authorList>
            <person name="Rajewski A."/>
            <person name="Carter-House D."/>
            <person name="Stajich J."/>
            <person name="Litt A."/>
        </authorList>
    </citation>
    <scope>NUCLEOTIDE SEQUENCE [LARGE SCALE GENOMIC DNA]</scope>
    <source>
        <strain evidence="2">AR-01</strain>
    </source>
</reference>
<proteinExistence type="predicted"/>
<name>A0ABS8WU27_DATST</name>
<gene>
    <name evidence="2" type="ORF">HAX54_006486</name>
</gene>
<evidence type="ECO:0000256" key="1">
    <source>
        <dbReference type="SAM" id="MobiDB-lite"/>
    </source>
</evidence>
<keyword evidence="3" id="KW-1185">Reference proteome</keyword>
<accession>A0ABS8WU27</accession>
<dbReference type="EMBL" id="JACEIK010013266">
    <property type="protein sequence ID" value="MCE3216432.1"/>
    <property type="molecule type" value="Genomic_DNA"/>
</dbReference>
<protein>
    <submittedName>
        <fullName evidence="2">Uncharacterized protein</fullName>
    </submittedName>
</protein>
<sequence length="68" mass="7507">IITSSRQDEKGKEHSTSKRKTKGKAKATLTSAKTREAIILCVPGNAPAFDDAFDVLNYELMQVLEKLL</sequence>
<feature type="non-terminal residue" evidence="2">
    <location>
        <position position="68"/>
    </location>
</feature>
<feature type="compositionally biased region" description="Basic and acidic residues" evidence="1">
    <location>
        <begin position="1"/>
        <end position="16"/>
    </location>
</feature>
<feature type="non-terminal residue" evidence="2">
    <location>
        <position position="1"/>
    </location>
</feature>
<evidence type="ECO:0000313" key="2">
    <source>
        <dbReference type="EMBL" id="MCE3216432.1"/>
    </source>
</evidence>
<evidence type="ECO:0000313" key="3">
    <source>
        <dbReference type="Proteomes" id="UP000823775"/>
    </source>
</evidence>
<comment type="caution">
    <text evidence="2">The sequence shown here is derived from an EMBL/GenBank/DDBJ whole genome shotgun (WGS) entry which is preliminary data.</text>
</comment>